<reference evidence="1 2" key="1">
    <citation type="journal article" date="2019" name="Mol. Biol. Evol.">
        <title>Blast fungal genomes show frequent chromosomal changes, gene gains and losses, and effector gene turnover.</title>
        <authorList>
            <person name="Gomez Luciano L.B."/>
            <person name="Jason Tsai I."/>
            <person name="Chuma I."/>
            <person name="Tosa Y."/>
            <person name="Chen Y.H."/>
            <person name="Li J.Y."/>
            <person name="Li M.Y."/>
            <person name="Jade Lu M.Y."/>
            <person name="Nakayashiki H."/>
            <person name="Li W.H."/>
        </authorList>
    </citation>
    <scope>NUCLEOTIDE SEQUENCE [LARGE SCALE GENOMIC DNA]</scope>
    <source>
        <strain evidence="1 2">NI907</strain>
    </source>
</reference>
<dbReference type="Proteomes" id="UP000515153">
    <property type="component" value="Chromosome I"/>
</dbReference>
<organism evidence="1 2">
    <name type="scientific">Pyricularia grisea</name>
    <name type="common">Crabgrass-specific blast fungus</name>
    <name type="synonym">Magnaporthe grisea</name>
    <dbReference type="NCBI Taxonomy" id="148305"/>
    <lineage>
        <taxon>Eukaryota</taxon>
        <taxon>Fungi</taxon>
        <taxon>Dikarya</taxon>
        <taxon>Ascomycota</taxon>
        <taxon>Pezizomycotina</taxon>
        <taxon>Sordariomycetes</taxon>
        <taxon>Sordariomycetidae</taxon>
        <taxon>Magnaporthales</taxon>
        <taxon>Pyriculariaceae</taxon>
        <taxon>Pyricularia</taxon>
    </lineage>
</organism>
<reference evidence="2" key="2">
    <citation type="submission" date="2019-10" db="EMBL/GenBank/DDBJ databases">
        <authorList>
            <consortium name="NCBI Genome Project"/>
        </authorList>
    </citation>
    <scope>NUCLEOTIDE SEQUENCE</scope>
    <source>
        <strain evidence="2">NI907</strain>
    </source>
</reference>
<evidence type="ECO:0000313" key="2">
    <source>
        <dbReference type="RefSeq" id="XP_030982713.1"/>
    </source>
</evidence>
<dbReference type="OrthoDB" id="10013825at2759"/>
<dbReference type="GeneID" id="41961550"/>
<accession>A0A6P8B6E1</accession>
<protein>
    <recommendedName>
        <fullName evidence="3">Proteinase inhibitor I78</fullName>
    </recommendedName>
</protein>
<dbReference type="InterPro" id="IPR021719">
    <property type="entry name" value="Prot_inh_I78"/>
</dbReference>
<evidence type="ECO:0000313" key="1">
    <source>
        <dbReference type="Proteomes" id="UP000515153"/>
    </source>
</evidence>
<sequence>MPLVVPGVQTSSADKTEEFTMKLAGKKIDEIDKDKDLPKEHRIIRPGQMVTKDFNSERLNVHVDDNGVISHVAHG</sequence>
<reference evidence="2" key="3">
    <citation type="submission" date="2025-08" db="UniProtKB">
        <authorList>
            <consortium name="RefSeq"/>
        </authorList>
    </citation>
    <scope>IDENTIFICATION</scope>
    <source>
        <strain evidence="2">NI907</strain>
    </source>
</reference>
<dbReference type="PANTHER" id="PTHR39600">
    <property type="entry name" value="PEPTIDASE INHIBITOR I78 FAMILY PROTEIN"/>
    <property type="match status" value="1"/>
</dbReference>
<dbReference type="PANTHER" id="PTHR39600:SF1">
    <property type="entry name" value="PEPTIDASE INHIBITOR I78 FAMILY PROTEIN"/>
    <property type="match status" value="1"/>
</dbReference>
<proteinExistence type="predicted"/>
<gene>
    <name evidence="2" type="ORF">PgNI_06620</name>
</gene>
<name>A0A6P8B6E1_PYRGI</name>
<dbReference type="KEGG" id="pgri:PgNI_06620"/>
<evidence type="ECO:0008006" key="3">
    <source>
        <dbReference type="Google" id="ProtNLM"/>
    </source>
</evidence>
<dbReference type="Pfam" id="PF11720">
    <property type="entry name" value="Inhibitor_I78"/>
    <property type="match status" value="1"/>
</dbReference>
<dbReference type="AlphaFoldDB" id="A0A6P8B6E1"/>
<dbReference type="Gene3D" id="3.30.10.10">
    <property type="entry name" value="Trypsin Inhibitor V, subunit A"/>
    <property type="match status" value="1"/>
</dbReference>
<keyword evidence="1" id="KW-1185">Reference proteome</keyword>
<dbReference type="RefSeq" id="XP_030982713.1">
    <property type="nucleotide sequence ID" value="XM_031126641.1"/>
</dbReference>